<comment type="caution">
    <text evidence="3">The sequence shown here is derived from an EMBL/GenBank/DDBJ whole genome shotgun (WGS) entry which is preliminary data.</text>
</comment>
<protein>
    <submittedName>
        <fullName evidence="3">Uncharacterized protein</fullName>
    </submittedName>
</protein>
<feature type="compositionally biased region" description="Low complexity" evidence="1">
    <location>
        <begin position="147"/>
        <end position="159"/>
    </location>
</feature>
<name>A0A482XA11_LAOST</name>
<reference evidence="3 4" key="1">
    <citation type="journal article" date="2017" name="Gigascience">
        <title>Genome sequence of the small brown planthopper, Laodelphax striatellus.</title>
        <authorList>
            <person name="Zhu J."/>
            <person name="Jiang F."/>
            <person name="Wang X."/>
            <person name="Yang P."/>
            <person name="Bao Y."/>
            <person name="Zhao W."/>
            <person name="Wang W."/>
            <person name="Lu H."/>
            <person name="Wang Q."/>
            <person name="Cui N."/>
            <person name="Li J."/>
            <person name="Chen X."/>
            <person name="Luo L."/>
            <person name="Yu J."/>
            <person name="Kang L."/>
            <person name="Cui F."/>
        </authorList>
    </citation>
    <scope>NUCLEOTIDE SEQUENCE [LARGE SCALE GENOMIC DNA]</scope>
    <source>
        <strain evidence="3">Lst14</strain>
    </source>
</reference>
<dbReference type="OrthoDB" id="8122776at2759"/>
<feature type="region of interest" description="Disordered" evidence="1">
    <location>
        <begin position="141"/>
        <end position="168"/>
    </location>
</feature>
<keyword evidence="2" id="KW-0812">Transmembrane</keyword>
<evidence type="ECO:0000256" key="1">
    <source>
        <dbReference type="SAM" id="MobiDB-lite"/>
    </source>
</evidence>
<evidence type="ECO:0000313" key="3">
    <source>
        <dbReference type="EMBL" id="RZF42298.1"/>
    </source>
</evidence>
<keyword evidence="4" id="KW-1185">Reference proteome</keyword>
<feature type="transmembrane region" description="Helical" evidence="2">
    <location>
        <begin position="75"/>
        <end position="94"/>
    </location>
</feature>
<gene>
    <name evidence="3" type="ORF">LSTR_LSTR003916</name>
</gene>
<keyword evidence="2" id="KW-1133">Transmembrane helix</keyword>
<evidence type="ECO:0000313" key="4">
    <source>
        <dbReference type="Proteomes" id="UP000291343"/>
    </source>
</evidence>
<proteinExistence type="predicted"/>
<evidence type="ECO:0000256" key="2">
    <source>
        <dbReference type="SAM" id="Phobius"/>
    </source>
</evidence>
<dbReference type="InParanoid" id="A0A482XA11"/>
<organism evidence="3 4">
    <name type="scientific">Laodelphax striatellus</name>
    <name type="common">Small brown planthopper</name>
    <name type="synonym">Delphax striatella</name>
    <dbReference type="NCBI Taxonomy" id="195883"/>
    <lineage>
        <taxon>Eukaryota</taxon>
        <taxon>Metazoa</taxon>
        <taxon>Ecdysozoa</taxon>
        <taxon>Arthropoda</taxon>
        <taxon>Hexapoda</taxon>
        <taxon>Insecta</taxon>
        <taxon>Pterygota</taxon>
        <taxon>Neoptera</taxon>
        <taxon>Paraneoptera</taxon>
        <taxon>Hemiptera</taxon>
        <taxon>Auchenorrhyncha</taxon>
        <taxon>Fulgoroidea</taxon>
        <taxon>Delphacidae</taxon>
        <taxon>Criomorphinae</taxon>
        <taxon>Laodelphax</taxon>
    </lineage>
</organism>
<dbReference type="Proteomes" id="UP000291343">
    <property type="component" value="Unassembled WGS sequence"/>
</dbReference>
<keyword evidence="2" id="KW-0472">Membrane</keyword>
<sequence>MDTLRLATLLAVGTAADSYLDALAQSQGSLPPPGVVYDPTSPALTGPGSAYLPISAQLSPTHAQFSLKNYDVTSLIPIGLTIATVLKVILKFLIFKMIVKFIAVISAEERRQSIIEAITRKPKVCSDGDLSCYMWETLSSVSLEPNSKSASSSKSTSTSKQRENKKTH</sequence>
<dbReference type="AlphaFoldDB" id="A0A482XA11"/>
<accession>A0A482XA11</accession>
<dbReference type="EMBL" id="QKKF02015239">
    <property type="protein sequence ID" value="RZF42298.1"/>
    <property type="molecule type" value="Genomic_DNA"/>
</dbReference>